<accession>A0ABX2AIR6</accession>
<comment type="caution">
    <text evidence="1">The sequence shown here is derived from an EMBL/GenBank/DDBJ whole genome shotgun (WGS) entry which is preliminary data.</text>
</comment>
<keyword evidence="2" id="KW-1185">Reference proteome</keyword>
<protein>
    <submittedName>
        <fullName evidence="1">Glycosyltransferase family 4 protein</fullName>
    </submittedName>
</protein>
<proteinExistence type="predicted"/>
<evidence type="ECO:0000313" key="1">
    <source>
        <dbReference type="EMBL" id="NPD90891.1"/>
    </source>
</evidence>
<sequence>MKVGLHTVDLFPGRERLMPFRTVLEMAKVMKSQGWEADVLNSSVSCSDAADFEWLGIRVVQCPRDFGALSEWVNNNGYDVFLFAATIREGLRNLSAFQKMTCRKIAYIPSGITPKWNAFQLFRHYGLFAKAWMLEAVTPKTLIAYKLKQAGFTELITLTEYTSQRLGKVLPTHVIYPGKDEFEDIETDESILVKNNLKGERFYLFTGAPGQVRGSQLLLKAFDEFVESNKNLNPRIVFLMRNDVGAQYDLFFEVLNGMRHKKCVTVLREQLTIPQLKAFMKEAYAVVLPFICIPAEIPITYYEVMSCGTPVVSFSNAGTTEYLKNGLKIAGKVSVGNLTKALSELWNNKGERDVLACRALGIMEKHPTWNEVGKAWMDLIIMKNKQLYD</sequence>
<name>A0ABX2AIR6_9BACT</name>
<dbReference type="Proteomes" id="UP000714420">
    <property type="component" value="Unassembled WGS sequence"/>
</dbReference>
<gene>
    <name evidence="1" type="ORF">HPS56_00695</name>
</gene>
<dbReference type="Gene3D" id="3.40.50.2000">
    <property type="entry name" value="Glycogen Phosphorylase B"/>
    <property type="match status" value="1"/>
</dbReference>
<dbReference type="EMBL" id="JABKKF010000001">
    <property type="protein sequence ID" value="NPD90891.1"/>
    <property type="molecule type" value="Genomic_DNA"/>
</dbReference>
<evidence type="ECO:0000313" key="2">
    <source>
        <dbReference type="Proteomes" id="UP000714420"/>
    </source>
</evidence>
<dbReference type="SUPFAM" id="SSF53756">
    <property type="entry name" value="UDP-Glycosyltransferase/glycogen phosphorylase"/>
    <property type="match status" value="1"/>
</dbReference>
<dbReference type="Pfam" id="PF13692">
    <property type="entry name" value="Glyco_trans_1_4"/>
    <property type="match status" value="1"/>
</dbReference>
<reference evidence="1 2" key="1">
    <citation type="submission" date="2020-05" db="EMBL/GenBank/DDBJ databases">
        <title>Distinct polysaccharide utilization as determinants for interspecies competition between intestinal Prevotella spp.</title>
        <authorList>
            <person name="Galvez E.J.C."/>
            <person name="Iljazovic A."/>
            <person name="Strowig T."/>
        </authorList>
    </citation>
    <scope>NUCLEOTIDE SEQUENCE [LARGE SCALE GENOMIC DNA]</scope>
    <source>
        <strain evidence="1 2">PMUR</strain>
    </source>
</reference>
<dbReference type="RefSeq" id="WP_172272337.1">
    <property type="nucleotide sequence ID" value="NZ_CASGMU010000001.1"/>
</dbReference>
<organism evidence="1 2">
    <name type="scientific">Xylanibacter muris</name>
    <dbReference type="NCBI Taxonomy" id="2736290"/>
    <lineage>
        <taxon>Bacteria</taxon>
        <taxon>Pseudomonadati</taxon>
        <taxon>Bacteroidota</taxon>
        <taxon>Bacteroidia</taxon>
        <taxon>Bacteroidales</taxon>
        <taxon>Prevotellaceae</taxon>
        <taxon>Xylanibacter</taxon>
    </lineage>
</organism>